<evidence type="ECO:0000256" key="7">
    <source>
        <dbReference type="RuleBase" id="RU365090"/>
    </source>
</evidence>
<dbReference type="GO" id="GO:0046872">
    <property type="term" value="F:metal ion binding"/>
    <property type="evidence" value="ECO:0007669"/>
    <property type="project" value="UniProtKB-UniRule"/>
</dbReference>
<reference evidence="9 10" key="1">
    <citation type="submission" date="2016-10" db="EMBL/GenBank/DDBJ databases">
        <authorList>
            <person name="de Groot N.N."/>
        </authorList>
    </citation>
    <scope>NUCLEOTIDE SEQUENCE [LARGE SCALE GENOMIC DNA]</scope>
    <source>
        <strain evidence="9 10">DSM 20117</strain>
    </source>
</reference>
<comment type="pathway">
    <text evidence="2 7">Cofactor biosynthesis; molybdopterin biosynthesis.</text>
</comment>
<gene>
    <name evidence="9" type="ORF">SAMN04489742_4537</name>
</gene>
<keyword evidence="5 7" id="KW-0501">Molybdenum cofactor biosynthesis</keyword>
<dbReference type="OrthoDB" id="9804758at2"/>
<dbReference type="UniPathway" id="UPA00344"/>
<evidence type="ECO:0000256" key="1">
    <source>
        <dbReference type="ARBA" id="ARBA00002901"/>
    </source>
</evidence>
<dbReference type="GO" id="GO:0005829">
    <property type="term" value="C:cytosol"/>
    <property type="evidence" value="ECO:0007669"/>
    <property type="project" value="TreeGrafter"/>
</dbReference>
<comment type="catalytic activity">
    <reaction evidence="6">
        <text>adenylyl-molybdopterin + molybdate = Mo-molybdopterin + AMP + H(+)</text>
        <dbReference type="Rhea" id="RHEA:35047"/>
        <dbReference type="ChEBI" id="CHEBI:15378"/>
        <dbReference type="ChEBI" id="CHEBI:36264"/>
        <dbReference type="ChEBI" id="CHEBI:62727"/>
        <dbReference type="ChEBI" id="CHEBI:71302"/>
        <dbReference type="ChEBI" id="CHEBI:456215"/>
        <dbReference type="EC" id="2.10.1.1"/>
    </reaction>
</comment>
<dbReference type="InterPro" id="IPR001453">
    <property type="entry name" value="MoaB/Mog_dom"/>
</dbReference>
<comment type="cofactor">
    <cofactor evidence="7">
        <name>Mg(2+)</name>
        <dbReference type="ChEBI" id="CHEBI:18420"/>
    </cofactor>
</comment>
<evidence type="ECO:0000256" key="5">
    <source>
        <dbReference type="ARBA" id="ARBA00023150"/>
    </source>
</evidence>
<name>A0A1H1H2W6_9MICC</name>
<dbReference type="Gene3D" id="3.40.980.10">
    <property type="entry name" value="MoaB/Mog-like domain"/>
    <property type="match status" value="1"/>
</dbReference>
<dbReference type="InterPro" id="IPR005111">
    <property type="entry name" value="MoeA_C_domain_IV"/>
</dbReference>
<keyword evidence="10" id="KW-1185">Reference proteome</keyword>
<dbReference type="InterPro" id="IPR036425">
    <property type="entry name" value="MoaB/Mog-like_dom_sf"/>
</dbReference>
<dbReference type="SUPFAM" id="SSF53218">
    <property type="entry name" value="Molybdenum cofactor biosynthesis proteins"/>
    <property type="match status" value="1"/>
</dbReference>
<proteinExistence type="inferred from homology"/>
<evidence type="ECO:0000313" key="10">
    <source>
        <dbReference type="Proteomes" id="UP000181917"/>
    </source>
</evidence>
<feature type="domain" description="MoaB/Mog" evidence="8">
    <location>
        <begin position="187"/>
        <end position="325"/>
    </location>
</feature>
<dbReference type="GO" id="GO:0006777">
    <property type="term" value="P:Mo-molybdopterin cofactor biosynthetic process"/>
    <property type="evidence" value="ECO:0007669"/>
    <property type="project" value="UniProtKB-UniRule"/>
</dbReference>
<dbReference type="Proteomes" id="UP000181917">
    <property type="component" value="Unassembled WGS sequence"/>
</dbReference>
<keyword evidence="7" id="KW-0808">Transferase</keyword>
<dbReference type="GO" id="GO:0061599">
    <property type="term" value="F:molybdopterin molybdotransferase activity"/>
    <property type="evidence" value="ECO:0007669"/>
    <property type="project" value="UniProtKB-UniRule"/>
</dbReference>
<dbReference type="EC" id="2.10.1.1" evidence="7"/>
<comment type="similarity">
    <text evidence="3 7">Belongs to the MoeA family.</text>
</comment>
<dbReference type="CDD" id="cd00887">
    <property type="entry name" value="MoeA"/>
    <property type="match status" value="1"/>
</dbReference>
<dbReference type="KEGG" id="acry:AC20117_16715"/>
<dbReference type="EMBL" id="FNKH01000002">
    <property type="protein sequence ID" value="SDR19862.1"/>
    <property type="molecule type" value="Genomic_DNA"/>
</dbReference>
<dbReference type="AlphaFoldDB" id="A0A1H1H2W6"/>
<evidence type="ECO:0000256" key="2">
    <source>
        <dbReference type="ARBA" id="ARBA00005046"/>
    </source>
</evidence>
<accession>A0A1H1H2W6</accession>
<evidence type="ECO:0000256" key="3">
    <source>
        <dbReference type="ARBA" id="ARBA00010763"/>
    </source>
</evidence>
<keyword evidence="7" id="KW-0479">Metal-binding</keyword>
<keyword evidence="4 7" id="KW-0500">Molybdenum</keyword>
<dbReference type="STRING" id="37928.SAMN04489742_4537"/>
<dbReference type="Gene3D" id="2.170.190.11">
    <property type="entry name" value="Molybdopterin biosynthesis moea protein, domain 3"/>
    <property type="match status" value="1"/>
</dbReference>
<protein>
    <recommendedName>
        <fullName evidence="7">Molybdopterin molybdenumtransferase</fullName>
        <ecNumber evidence="7">2.10.1.1</ecNumber>
    </recommendedName>
</protein>
<dbReference type="InterPro" id="IPR005110">
    <property type="entry name" value="MoeA_linker/N"/>
</dbReference>
<dbReference type="Pfam" id="PF03454">
    <property type="entry name" value="MoeA_C"/>
    <property type="match status" value="1"/>
</dbReference>
<sequence>MAATVAEHRKAVTELVRAAVQRNGRQDDTVGLLEARNRILARDITAPVSLPPFANSQMDGYAVDSAAAGGRPEFAVAETIAAGYPAPPLAKGFAAPIMTGAMLPAGADAVVPIEQADPDGFRTPAPGLTVRLPASVPAGQFVRVEGSDIAAGTLALAAGTRLKPAQLGLLAALGVAEVAVRPRLRVLLLSTGDEVIAPGGTLGPGQIFDANTTLLAAGLAEAGADVAGSRILADSPEDFLARLHEDLGRHQPDLLLTSGGISKGAFEVVKQALARDHVEFGPVAMQPGGPQAIGTVGGVAYLGFPGNPVSSLVSFETFLRPALTEVLGDPEPRTILHVPLAEAVQSPAAKHQIRRGHYDGGSVTLIGGPGSHLLHALAASNALVHFPVGVTEVPAGQNVEVWLL</sequence>
<dbReference type="PANTHER" id="PTHR10192:SF5">
    <property type="entry name" value="GEPHYRIN"/>
    <property type="match status" value="1"/>
</dbReference>
<dbReference type="InterPro" id="IPR038987">
    <property type="entry name" value="MoeA-like"/>
</dbReference>
<dbReference type="Gene3D" id="2.40.340.10">
    <property type="entry name" value="MoeA, C-terminal, domain IV"/>
    <property type="match status" value="1"/>
</dbReference>
<evidence type="ECO:0000256" key="6">
    <source>
        <dbReference type="ARBA" id="ARBA00047317"/>
    </source>
</evidence>
<dbReference type="Pfam" id="PF00994">
    <property type="entry name" value="MoCF_biosynth"/>
    <property type="match status" value="1"/>
</dbReference>
<organism evidence="9 10">
    <name type="scientific">Crystallibacter crystallopoietes</name>
    <dbReference type="NCBI Taxonomy" id="37928"/>
    <lineage>
        <taxon>Bacteria</taxon>
        <taxon>Bacillati</taxon>
        <taxon>Actinomycetota</taxon>
        <taxon>Actinomycetes</taxon>
        <taxon>Micrococcales</taxon>
        <taxon>Micrococcaceae</taxon>
        <taxon>Crystallibacter</taxon>
    </lineage>
</organism>
<dbReference type="SUPFAM" id="SSF63882">
    <property type="entry name" value="MoeA N-terminal region -like"/>
    <property type="match status" value="1"/>
</dbReference>
<keyword evidence="7" id="KW-0460">Magnesium</keyword>
<dbReference type="Gene3D" id="3.90.105.10">
    <property type="entry name" value="Molybdopterin biosynthesis moea protein, domain 2"/>
    <property type="match status" value="1"/>
</dbReference>
<dbReference type="SMART" id="SM00852">
    <property type="entry name" value="MoCF_biosynth"/>
    <property type="match status" value="1"/>
</dbReference>
<dbReference type="Pfam" id="PF03453">
    <property type="entry name" value="MoeA_N"/>
    <property type="match status" value="1"/>
</dbReference>
<evidence type="ECO:0000313" key="9">
    <source>
        <dbReference type="EMBL" id="SDR19862.1"/>
    </source>
</evidence>
<dbReference type="RefSeq" id="WP_074702707.1">
    <property type="nucleotide sequence ID" value="NZ_CP018863.1"/>
</dbReference>
<dbReference type="SUPFAM" id="SSF63867">
    <property type="entry name" value="MoeA C-terminal domain-like"/>
    <property type="match status" value="1"/>
</dbReference>
<comment type="function">
    <text evidence="1 7">Catalyzes the insertion of molybdate into adenylated molybdopterin with the concomitant release of AMP.</text>
</comment>
<dbReference type="NCBIfam" id="NF045515">
    <property type="entry name" value="Glp_gephyrin"/>
    <property type="match status" value="1"/>
</dbReference>
<evidence type="ECO:0000256" key="4">
    <source>
        <dbReference type="ARBA" id="ARBA00022505"/>
    </source>
</evidence>
<dbReference type="InterPro" id="IPR036135">
    <property type="entry name" value="MoeA_linker/N_sf"/>
</dbReference>
<dbReference type="InterPro" id="IPR036688">
    <property type="entry name" value="MoeA_C_domain_IV_sf"/>
</dbReference>
<dbReference type="PANTHER" id="PTHR10192">
    <property type="entry name" value="MOLYBDOPTERIN BIOSYNTHESIS PROTEIN"/>
    <property type="match status" value="1"/>
</dbReference>
<evidence type="ECO:0000259" key="8">
    <source>
        <dbReference type="SMART" id="SM00852"/>
    </source>
</evidence>